<name>A0ABR3KM83_TRISP</name>
<keyword evidence="2" id="KW-1185">Reference proteome</keyword>
<organism evidence="1 2">
    <name type="scientific">Trichinella spiralis</name>
    <name type="common">Trichina worm</name>
    <dbReference type="NCBI Taxonomy" id="6334"/>
    <lineage>
        <taxon>Eukaryota</taxon>
        <taxon>Metazoa</taxon>
        <taxon>Ecdysozoa</taxon>
        <taxon>Nematoda</taxon>
        <taxon>Enoplea</taxon>
        <taxon>Dorylaimia</taxon>
        <taxon>Trichinellida</taxon>
        <taxon>Trichinellidae</taxon>
        <taxon>Trichinella</taxon>
    </lineage>
</organism>
<dbReference type="EMBL" id="JBEUSY010000254">
    <property type="protein sequence ID" value="KAL1241051.1"/>
    <property type="molecule type" value="Genomic_DNA"/>
</dbReference>
<protein>
    <submittedName>
        <fullName evidence="1">Pre-mRNA-splicing factor</fullName>
    </submittedName>
</protein>
<evidence type="ECO:0000313" key="1">
    <source>
        <dbReference type="EMBL" id="KAL1241051.1"/>
    </source>
</evidence>
<reference evidence="1 2" key="1">
    <citation type="submission" date="2024-07" db="EMBL/GenBank/DDBJ databases">
        <title>Enhanced genomic and transcriptomic resources for Trichinella pseudospiralis and T. spiralis underpin the discovery of pronounced molecular differences between stages and species.</title>
        <authorList>
            <person name="Pasi K.K."/>
            <person name="La Rosa G."/>
            <person name="Gomez-Morales M.A."/>
            <person name="Tosini F."/>
            <person name="Sumanam S."/>
            <person name="Young N.D."/>
            <person name="Chang B.C."/>
            <person name="Robin G.B."/>
        </authorList>
    </citation>
    <scope>NUCLEOTIDE SEQUENCE [LARGE SCALE GENOMIC DNA]</scope>
    <source>
        <strain evidence="1">ISS534</strain>
    </source>
</reference>
<evidence type="ECO:0000313" key="2">
    <source>
        <dbReference type="Proteomes" id="UP001558632"/>
    </source>
</evidence>
<gene>
    <name evidence="1" type="ORF">TSPI_02562</name>
</gene>
<comment type="caution">
    <text evidence="1">The sequence shown here is derived from an EMBL/GenBank/DDBJ whole genome shotgun (WGS) entry which is preliminary data.</text>
</comment>
<sequence>MCQLFPLLKTDRRKLRLEEEHRREKCSLFNLARENFVQRNSTDKRVKKNKAKNQHSERQVEMDDRHKIILYSNEVELFRFGEETIRAKRLAPRVTVVCHTERFPFTPVFVGLSKHVKHWGSKKCNETTISQTLMQP</sequence>
<dbReference type="Proteomes" id="UP001558632">
    <property type="component" value="Unassembled WGS sequence"/>
</dbReference>
<accession>A0ABR3KM83</accession>
<proteinExistence type="predicted"/>